<keyword evidence="1" id="KW-0472">Membrane</keyword>
<gene>
    <name evidence="2" type="ORF">NQ314_009300</name>
</gene>
<feature type="transmembrane region" description="Helical" evidence="1">
    <location>
        <begin position="54"/>
        <end position="73"/>
    </location>
</feature>
<sequence>MYFNNSILAGAPGVLSSPFMHGLASPLAAPYAGGVAGGIPGLGSFALGQTAPGLRGLATPGLALATVLLVSNLNEEVSINLEIHYFLMKIFLADIIFRIYSCLFILHNAKAFAIMINI</sequence>
<keyword evidence="1" id="KW-0812">Transmembrane</keyword>
<feature type="transmembrane region" description="Helical" evidence="1">
    <location>
        <begin position="28"/>
        <end position="47"/>
    </location>
</feature>
<organism evidence="2 3">
    <name type="scientific">Rhamnusium bicolor</name>
    <dbReference type="NCBI Taxonomy" id="1586634"/>
    <lineage>
        <taxon>Eukaryota</taxon>
        <taxon>Metazoa</taxon>
        <taxon>Ecdysozoa</taxon>
        <taxon>Arthropoda</taxon>
        <taxon>Hexapoda</taxon>
        <taxon>Insecta</taxon>
        <taxon>Pterygota</taxon>
        <taxon>Neoptera</taxon>
        <taxon>Endopterygota</taxon>
        <taxon>Coleoptera</taxon>
        <taxon>Polyphaga</taxon>
        <taxon>Cucujiformia</taxon>
        <taxon>Chrysomeloidea</taxon>
        <taxon>Cerambycidae</taxon>
        <taxon>Lepturinae</taxon>
        <taxon>Rhagiini</taxon>
        <taxon>Rhamnusium</taxon>
    </lineage>
</organism>
<reference evidence="2" key="1">
    <citation type="journal article" date="2023" name="Insect Mol. Biol.">
        <title>Genome sequencing provides insights into the evolution of gene families encoding plant cell wall-degrading enzymes in longhorned beetles.</title>
        <authorList>
            <person name="Shin N.R."/>
            <person name="Okamura Y."/>
            <person name="Kirsch R."/>
            <person name="Pauchet Y."/>
        </authorList>
    </citation>
    <scope>NUCLEOTIDE SEQUENCE</scope>
    <source>
        <strain evidence="2">RBIC_L_NR</strain>
    </source>
</reference>
<comment type="caution">
    <text evidence="2">The sequence shown here is derived from an EMBL/GenBank/DDBJ whole genome shotgun (WGS) entry which is preliminary data.</text>
</comment>
<feature type="transmembrane region" description="Helical" evidence="1">
    <location>
        <begin position="85"/>
        <end position="106"/>
    </location>
</feature>
<protein>
    <submittedName>
        <fullName evidence="2">Uncharacterized protein</fullName>
    </submittedName>
</protein>
<keyword evidence="1" id="KW-1133">Transmembrane helix</keyword>
<dbReference type="EMBL" id="JANEYF010002536">
    <property type="protein sequence ID" value="KAJ8945187.1"/>
    <property type="molecule type" value="Genomic_DNA"/>
</dbReference>
<evidence type="ECO:0000313" key="3">
    <source>
        <dbReference type="Proteomes" id="UP001162156"/>
    </source>
</evidence>
<keyword evidence="3" id="KW-1185">Reference proteome</keyword>
<proteinExistence type="predicted"/>
<evidence type="ECO:0000256" key="1">
    <source>
        <dbReference type="SAM" id="Phobius"/>
    </source>
</evidence>
<dbReference type="AlphaFoldDB" id="A0AAV8Y2G8"/>
<accession>A0AAV8Y2G8</accession>
<evidence type="ECO:0000313" key="2">
    <source>
        <dbReference type="EMBL" id="KAJ8945187.1"/>
    </source>
</evidence>
<name>A0AAV8Y2G8_9CUCU</name>
<dbReference type="Proteomes" id="UP001162156">
    <property type="component" value="Unassembled WGS sequence"/>
</dbReference>